<name>K1T9Z8_9ZZZZ</name>
<evidence type="ECO:0000313" key="1">
    <source>
        <dbReference type="EMBL" id="EKC66453.1"/>
    </source>
</evidence>
<dbReference type="GO" id="GO:0003824">
    <property type="term" value="F:catalytic activity"/>
    <property type="evidence" value="ECO:0007669"/>
    <property type="project" value="InterPro"/>
</dbReference>
<protein>
    <submittedName>
        <fullName evidence="1">LacX protein</fullName>
    </submittedName>
</protein>
<accession>K1T9Z8</accession>
<organism evidence="1">
    <name type="scientific">human gut metagenome</name>
    <dbReference type="NCBI Taxonomy" id="408170"/>
    <lineage>
        <taxon>unclassified sequences</taxon>
        <taxon>metagenomes</taxon>
        <taxon>organismal metagenomes</taxon>
    </lineage>
</organism>
<dbReference type="InterPro" id="IPR011013">
    <property type="entry name" value="Gal_mutarotase_sf_dom"/>
</dbReference>
<dbReference type="Gene3D" id="2.70.98.10">
    <property type="match status" value="1"/>
</dbReference>
<proteinExistence type="predicted"/>
<dbReference type="SUPFAM" id="SSF74650">
    <property type="entry name" value="Galactose mutarotase-like"/>
    <property type="match status" value="1"/>
</dbReference>
<dbReference type="AlphaFoldDB" id="K1T9Z8"/>
<sequence>MWEKERKVCNMQVVLENEALKVTINSFGAELASIRGKETDTEYLWNADAKFWKRSAPVLFPFVGSLEK</sequence>
<dbReference type="EMBL" id="AJWY01006581">
    <property type="protein sequence ID" value="EKC66453.1"/>
    <property type="molecule type" value="Genomic_DNA"/>
</dbReference>
<comment type="caution">
    <text evidence="1">The sequence shown here is derived from an EMBL/GenBank/DDBJ whole genome shotgun (WGS) entry which is preliminary data.</text>
</comment>
<dbReference type="GO" id="GO:0030246">
    <property type="term" value="F:carbohydrate binding"/>
    <property type="evidence" value="ECO:0007669"/>
    <property type="project" value="InterPro"/>
</dbReference>
<reference evidence="1" key="1">
    <citation type="journal article" date="2013" name="Environ. Microbiol.">
        <title>Microbiota from the distal guts of lean and obese adolescents exhibit partial functional redundancy besides clear differences in community structure.</title>
        <authorList>
            <person name="Ferrer M."/>
            <person name="Ruiz A."/>
            <person name="Lanza F."/>
            <person name="Haange S.B."/>
            <person name="Oberbach A."/>
            <person name="Till H."/>
            <person name="Bargiela R."/>
            <person name="Campoy C."/>
            <person name="Segura M.T."/>
            <person name="Richter M."/>
            <person name="von Bergen M."/>
            <person name="Seifert J."/>
            <person name="Suarez A."/>
        </authorList>
    </citation>
    <scope>NUCLEOTIDE SEQUENCE</scope>
</reference>
<dbReference type="InterPro" id="IPR014718">
    <property type="entry name" value="GH-type_carb-bd"/>
</dbReference>
<gene>
    <name evidence="1" type="ORF">LEA_09801</name>
</gene>
<dbReference type="GO" id="GO:0005975">
    <property type="term" value="P:carbohydrate metabolic process"/>
    <property type="evidence" value="ECO:0007669"/>
    <property type="project" value="InterPro"/>
</dbReference>